<feature type="region of interest" description="Disordered" evidence="1">
    <location>
        <begin position="1"/>
        <end position="97"/>
    </location>
</feature>
<reference evidence="2 3" key="1">
    <citation type="submission" date="2019-07" db="EMBL/GenBank/DDBJ databases">
        <authorList>
            <person name="Mandava P."/>
            <person name="Ferry J.C."/>
            <person name="Fallon S.M."/>
            <person name="Hajdenberg M."/>
            <person name="Sharma E."/>
            <person name="Shaffer C.D."/>
            <person name="Weston-Hafer K.A."/>
            <person name="Garlena R.A."/>
            <person name="Russell D.A."/>
            <person name="Pope W.H."/>
            <person name="Jacobs-Sera D."/>
            <person name="Hatfull G.F."/>
        </authorList>
    </citation>
    <scope>NUCLEOTIDE SEQUENCE [LARGE SCALE GENOMIC DNA]</scope>
</reference>
<organism evidence="2 3">
    <name type="scientific">Streptomyces phage Zuko</name>
    <dbReference type="NCBI Taxonomy" id="2601695"/>
    <lineage>
        <taxon>Viruses</taxon>
        <taxon>Duplodnaviria</taxon>
        <taxon>Heunggongvirae</taxon>
        <taxon>Uroviricota</taxon>
        <taxon>Caudoviricetes</taxon>
        <taxon>Zukovirus</taxon>
        <taxon>Zukovirus zuko</taxon>
    </lineage>
</organism>
<dbReference type="KEGG" id="vg:77931366"/>
<dbReference type="Proteomes" id="UP000327392">
    <property type="component" value="Segment"/>
</dbReference>
<proteinExistence type="predicted"/>
<evidence type="ECO:0000256" key="1">
    <source>
        <dbReference type="SAM" id="MobiDB-lite"/>
    </source>
</evidence>
<keyword evidence="3" id="KW-1185">Reference proteome</keyword>
<protein>
    <submittedName>
        <fullName evidence="2">Uncharacterized protein</fullName>
    </submittedName>
</protein>
<feature type="compositionally biased region" description="Polar residues" evidence="1">
    <location>
        <begin position="73"/>
        <end position="97"/>
    </location>
</feature>
<sequence>MAEQEETKVTCPECGHDVGTKEGGTKIKVHKVAGERCDGSESEVQSSDTEPEGLDKGDPFEALESDEDDEQGPNDSTDPTDENGAQTDAQSSEDAGQFVHTVTVSHSCPYLDDQPWHNENAKVAAKAAQQAGHVLAGGEAKHTETVSDGEFLHVRYAVPVK</sequence>
<feature type="compositionally biased region" description="Basic and acidic residues" evidence="1">
    <location>
        <begin position="1"/>
        <end position="25"/>
    </location>
</feature>
<gene>
    <name evidence="2" type="primary">12</name>
    <name evidence="2" type="ORF">SEA_ZUKO_12</name>
</gene>
<dbReference type="GeneID" id="77931366"/>
<dbReference type="RefSeq" id="YP_010655503.1">
    <property type="nucleotide sequence ID" value="NC_070829.1"/>
</dbReference>
<name>A0A5J6D6Y1_9CAUD</name>
<dbReference type="EMBL" id="MN204493">
    <property type="protein sequence ID" value="QEQ93590.1"/>
    <property type="molecule type" value="Genomic_DNA"/>
</dbReference>
<feature type="compositionally biased region" description="Acidic residues" evidence="1">
    <location>
        <begin position="61"/>
        <end position="72"/>
    </location>
</feature>
<accession>A0A5J6D6Y1</accession>
<evidence type="ECO:0000313" key="2">
    <source>
        <dbReference type="EMBL" id="QEQ93590.1"/>
    </source>
</evidence>
<evidence type="ECO:0000313" key="3">
    <source>
        <dbReference type="Proteomes" id="UP000327392"/>
    </source>
</evidence>